<keyword evidence="10" id="KW-0479">Metal-binding</keyword>
<evidence type="ECO:0000256" key="3">
    <source>
        <dbReference type="ARBA" id="ARBA00004123"/>
    </source>
</evidence>
<evidence type="ECO:0000256" key="8">
    <source>
        <dbReference type="ARBA" id="ARBA00022490"/>
    </source>
</evidence>
<evidence type="ECO:0000256" key="11">
    <source>
        <dbReference type="ARBA" id="ARBA00022801"/>
    </source>
</evidence>
<dbReference type="SUPFAM" id="SSF53098">
    <property type="entry name" value="Ribonuclease H-like"/>
    <property type="match status" value="1"/>
</dbReference>
<evidence type="ECO:0000256" key="15">
    <source>
        <dbReference type="ARBA" id="ARBA00023163"/>
    </source>
</evidence>
<dbReference type="GO" id="GO:0046872">
    <property type="term" value="F:metal ion binding"/>
    <property type="evidence" value="ECO:0007669"/>
    <property type="project" value="UniProtKB-KW"/>
</dbReference>
<protein>
    <recommendedName>
        <fullName evidence="7">poly(A)-specific ribonuclease</fullName>
        <ecNumber evidence="7">3.1.13.4</ecNumber>
    </recommendedName>
</protein>
<keyword evidence="14" id="KW-0805">Transcription regulation</keyword>
<dbReference type="EMBL" id="AWWV01011124">
    <property type="protein sequence ID" value="OMO74292.1"/>
    <property type="molecule type" value="Genomic_DNA"/>
</dbReference>
<dbReference type="EC" id="3.1.13.4" evidence="7"/>
<comment type="cofactor">
    <cofactor evidence="2">
        <name>a divalent metal cation</name>
        <dbReference type="ChEBI" id="CHEBI:60240"/>
    </cofactor>
</comment>
<dbReference type="GO" id="GO:0005737">
    <property type="term" value="C:cytoplasm"/>
    <property type="evidence" value="ECO:0007669"/>
    <property type="project" value="UniProtKB-SubCell"/>
</dbReference>
<accession>A0A1R3HVB9</accession>
<keyword evidence="9" id="KW-0540">Nuclease</keyword>
<evidence type="ECO:0000256" key="4">
    <source>
        <dbReference type="ARBA" id="ARBA00004496"/>
    </source>
</evidence>
<evidence type="ECO:0000256" key="9">
    <source>
        <dbReference type="ARBA" id="ARBA00022722"/>
    </source>
</evidence>
<comment type="subunit">
    <text evidence="6">Component of the CCR4-NOT complex, at least composed of CRR4 and CAF1 proteins.</text>
</comment>
<evidence type="ECO:0000256" key="10">
    <source>
        <dbReference type="ARBA" id="ARBA00022723"/>
    </source>
</evidence>
<comment type="function">
    <text evidence="17">Ubiquitous transcription factor required for a diverse set of processes. It is a component of the CCR4 complex involved in the control of gene expression.</text>
</comment>
<dbReference type="STRING" id="210143.A0A1R3HVB9"/>
<comment type="subcellular location">
    <subcellularLocation>
        <location evidence="4">Cytoplasm</location>
    </subcellularLocation>
    <subcellularLocation>
        <location evidence="3">Nucleus</location>
    </subcellularLocation>
</comment>
<name>A0A1R3HVB9_COCAP</name>
<dbReference type="OrthoDB" id="947566at2759"/>
<organism evidence="18 19">
    <name type="scientific">Corchorus capsularis</name>
    <name type="common">Jute</name>
    <dbReference type="NCBI Taxonomy" id="210143"/>
    <lineage>
        <taxon>Eukaryota</taxon>
        <taxon>Viridiplantae</taxon>
        <taxon>Streptophyta</taxon>
        <taxon>Embryophyta</taxon>
        <taxon>Tracheophyta</taxon>
        <taxon>Spermatophyta</taxon>
        <taxon>Magnoliopsida</taxon>
        <taxon>eudicotyledons</taxon>
        <taxon>Gunneridae</taxon>
        <taxon>Pentapetalae</taxon>
        <taxon>rosids</taxon>
        <taxon>malvids</taxon>
        <taxon>Malvales</taxon>
        <taxon>Malvaceae</taxon>
        <taxon>Grewioideae</taxon>
        <taxon>Apeibeae</taxon>
        <taxon>Corchorus</taxon>
    </lineage>
</organism>
<dbReference type="PANTHER" id="PTHR10797">
    <property type="entry name" value="CCR4-NOT TRANSCRIPTION COMPLEX SUBUNIT"/>
    <property type="match status" value="1"/>
</dbReference>
<dbReference type="GO" id="GO:0030014">
    <property type="term" value="C:CCR4-NOT complex"/>
    <property type="evidence" value="ECO:0007669"/>
    <property type="project" value="InterPro"/>
</dbReference>
<keyword evidence="11" id="KW-0378">Hydrolase</keyword>
<evidence type="ECO:0000256" key="17">
    <source>
        <dbReference type="ARBA" id="ARBA00025148"/>
    </source>
</evidence>
<comment type="similarity">
    <text evidence="5">Belongs to the CAF1 family.</text>
</comment>
<dbReference type="InterPro" id="IPR006941">
    <property type="entry name" value="RNase_CAF1"/>
</dbReference>
<keyword evidence="8" id="KW-0963">Cytoplasm</keyword>
<evidence type="ECO:0000256" key="16">
    <source>
        <dbReference type="ARBA" id="ARBA00023242"/>
    </source>
</evidence>
<gene>
    <name evidence="18" type="ORF">CCACVL1_16847</name>
</gene>
<evidence type="ECO:0000256" key="5">
    <source>
        <dbReference type="ARBA" id="ARBA00008372"/>
    </source>
</evidence>
<evidence type="ECO:0000256" key="12">
    <source>
        <dbReference type="ARBA" id="ARBA00022839"/>
    </source>
</evidence>
<dbReference type="InterPro" id="IPR039637">
    <property type="entry name" value="CNOT7/CNOT8/Pop2"/>
</dbReference>
<evidence type="ECO:0000256" key="14">
    <source>
        <dbReference type="ARBA" id="ARBA00023015"/>
    </source>
</evidence>
<evidence type="ECO:0000256" key="7">
    <source>
        <dbReference type="ARBA" id="ARBA00012161"/>
    </source>
</evidence>
<sequence>MAVRPVYRENLEKELQHIKYTIARCPFVSIDTEFPGTVYKPETRPNPNDAETNYQYMKANVDALKIIQLGLTLSDAQGKERHVWEFNFRDFDIDQDLYAEDSIELLKQQGINFEKNKGMGIDSKCFASKLWVTNLMFNPSLFWVTFHGAYDFGYLLKILTGQNLPSNLTDFQRELHRFFGSQIFDIKHTVYGGLERVAESLGVDRVAGLSHQAGSDSLLTMDCFMKLRDRGHFQKDSQDYGKIVAPLGLYGLVSNPCWKPLTRRLPPPLLAARRHPYPMISVAPFSKRLRSPPLPAAWQPYPMISVGPFSSRGIFV</sequence>
<evidence type="ECO:0000256" key="2">
    <source>
        <dbReference type="ARBA" id="ARBA00001968"/>
    </source>
</evidence>
<dbReference type="AlphaFoldDB" id="A0A1R3HVB9"/>
<evidence type="ECO:0000256" key="1">
    <source>
        <dbReference type="ARBA" id="ARBA00001663"/>
    </source>
</evidence>
<dbReference type="Proteomes" id="UP000188268">
    <property type="component" value="Unassembled WGS sequence"/>
</dbReference>
<keyword evidence="13" id="KW-0694">RNA-binding</keyword>
<dbReference type="GO" id="GO:0004535">
    <property type="term" value="F:poly(A)-specific ribonuclease activity"/>
    <property type="evidence" value="ECO:0007669"/>
    <property type="project" value="UniProtKB-EC"/>
</dbReference>
<evidence type="ECO:0000256" key="6">
    <source>
        <dbReference type="ARBA" id="ARBA00011757"/>
    </source>
</evidence>
<reference evidence="18 19" key="1">
    <citation type="submission" date="2013-09" db="EMBL/GenBank/DDBJ databases">
        <title>Corchorus capsularis genome sequencing.</title>
        <authorList>
            <person name="Alam M."/>
            <person name="Haque M.S."/>
            <person name="Islam M.S."/>
            <person name="Emdad E.M."/>
            <person name="Islam M.M."/>
            <person name="Ahmed B."/>
            <person name="Halim A."/>
            <person name="Hossen Q.M.M."/>
            <person name="Hossain M.Z."/>
            <person name="Ahmed R."/>
            <person name="Khan M.M."/>
            <person name="Islam R."/>
            <person name="Rashid M.M."/>
            <person name="Khan S.A."/>
            <person name="Rahman M.S."/>
            <person name="Alam M."/>
        </authorList>
    </citation>
    <scope>NUCLEOTIDE SEQUENCE [LARGE SCALE GENOMIC DNA]</scope>
    <source>
        <strain evidence="19">cv. CVL-1</strain>
        <tissue evidence="18">Whole seedling</tissue>
    </source>
</reference>
<keyword evidence="19" id="KW-1185">Reference proteome</keyword>
<keyword evidence="16" id="KW-0539">Nucleus</keyword>
<evidence type="ECO:0000313" key="18">
    <source>
        <dbReference type="EMBL" id="OMO74292.1"/>
    </source>
</evidence>
<keyword evidence="15" id="KW-0804">Transcription</keyword>
<dbReference type="GO" id="GO:0005634">
    <property type="term" value="C:nucleus"/>
    <property type="evidence" value="ECO:0007669"/>
    <property type="project" value="UniProtKB-SubCell"/>
</dbReference>
<dbReference type="Gramene" id="OMO74292">
    <property type="protein sequence ID" value="OMO74292"/>
    <property type="gene ID" value="CCACVL1_16847"/>
</dbReference>
<dbReference type="Pfam" id="PF04857">
    <property type="entry name" value="CAF1"/>
    <property type="match status" value="1"/>
</dbReference>
<dbReference type="InterPro" id="IPR012337">
    <property type="entry name" value="RNaseH-like_sf"/>
</dbReference>
<dbReference type="OMA" id="ILECKAW"/>
<dbReference type="Gene3D" id="3.30.420.10">
    <property type="entry name" value="Ribonuclease H-like superfamily/Ribonuclease H"/>
    <property type="match status" value="1"/>
</dbReference>
<proteinExistence type="inferred from homology"/>
<keyword evidence="12" id="KW-0269">Exonuclease</keyword>
<dbReference type="InterPro" id="IPR036397">
    <property type="entry name" value="RNaseH_sf"/>
</dbReference>
<comment type="catalytic activity">
    <reaction evidence="1">
        <text>Exonucleolytic cleavage of poly(A) to 5'-AMP.</text>
        <dbReference type="EC" id="3.1.13.4"/>
    </reaction>
</comment>
<comment type="caution">
    <text evidence="18">The sequence shown here is derived from an EMBL/GenBank/DDBJ whole genome shotgun (WGS) entry which is preliminary data.</text>
</comment>
<evidence type="ECO:0000313" key="19">
    <source>
        <dbReference type="Proteomes" id="UP000188268"/>
    </source>
</evidence>
<dbReference type="GO" id="GO:0003723">
    <property type="term" value="F:RNA binding"/>
    <property type="evidence" value="ECO:0007669"/>
    <property type="project" value="UniProtKB-KW"/>
</dbReference>
<evidence type="ECO:0000256" key="13">
    <source>
        <dbReference type="ARBA" id="ARBA00022884"/>
    </source>
</evidence>